<dbReference type="AlphaFoldDB" id="A0A498IZ89"/>
<keyword evidence="3" id="KW-1185">Reference proteome</keyword>
<sequence>VDGARSLGLLSFPALAVSPFPFKEWWTNPPSTDGVDGVLSPGCLPMYHEPLSYDLGPYAQDLPKLQIKFQIWWISPQHFCTLCAWYRLRTRNVVIGIGVIWHFFLGIVTVMGSSCAPCDDFSWFFYLHAVFTVLTVYTVGEAMFRVIRFFCVVTFGPLQLGLKF</sequence>
<keyword evidence="1" id="KW-0472">Membrane</keyword>
<dbReference type="EMBL" id="RDQH01000336">
    <property type="protein sequence ID" value="RXH87424.1"/>
    <property type="molecule type" value="Genomic_DNA"/>
</dbReference>
<feature type="non-terminal residue" evidence="2">
    <location>
        <position position="1"/>
    </location>
</feature>
<organism evidence="2 3">
    <name type="scientific">Malus domestica</name>
    <name type="common">Apple</name>
    <name type="synonym">Pyrus malus</name>
    <dbReference type="NCBI Taxonomy" id="3750"/>
    <lineage>
        <taxon>Eukaryota</taxon>
        <taxon>Viridiplantae</taxon>
        <taxon>Streptophyta</taxon>
        <taxon>Embryophyta</taxon>
        <taxon>Tracheophyta</taxon>
        <taxon>Spermatophyta</taxon>
        <taxon>Magnoliopsida</taxon>
        <taxon>eudicotyledons</taxon>
        <taxon>Gunneridae</taxon>
        <taxon>Pentapetalae</taxon>
        <taxon>rosids</taxon>
        <taxon>fabids</taxon>
        <taxon>Rosales</taxon>
        <taxon>Rosaceae</taxon>
        <taxon>Amygdaloideae</taxon>
        <taxon>Maleae</taxon>
        <taxon>Malus</taxon>
    </lineage>
</organism>
<comment type="caution">
    <text evidence="2">The sequence shown here is derived from an EMBL/GenBank/DDBJ whole genome shotgun (WGS) entry which is preliminary data.</text>
</comment>
<feature type="transmembrane region" description="Helical" evidence="1">
    <location>
        <begin position="93"/>
        <end position="111"/>
    </location>
</feature>
<evidence type="ECO:0000313" key="3">
    <source>
        <dbReference type="Proteomes" id="UP000290289"/>
    </source>
</evidence>
<evidence type="ECO:0000256" key="1">
    <source>
        <dbReference type="SAM" id="Phobius"/>
    </source>
</evidence>
<evidence type="ECO:0000313" key="2">
    <source>
        <dbReference type="EMBL" id="RXH87424.1"/>
    </source>
</evidence>
<feature type="transmembrane region" description="Helical" evidence="1">
    <location>
        <begin position="123"/>
        <end position="140"/>
    </location>
</feature>
<protein>
    <submittedName>
        <fullName evidence="2">Uncharacterized protein</fullName>
    </submittedName>
</protein>
<name>A0A498IZ89_MALDO</name>
<gene>
    <name evidence="2" type="ORF">DVH24_034324</name>
</gene>
<keyword evidence="1" id="KW-1133">Transmembrane helix</keyword>
<accession>A0A498IZ89</accession>
<proteinExistence type="predicted"/>
<dbReference type="Proteomes" id="UP000290289">
    <property type="component" value="Chromosome 10"/>
</dbReference>
<keyword evidence="1" id="KW-0812">Transmembrane</keyword>
<reference evidence="2 3" key="1">
    <citation type="submission" date="2018-10" db="EMBL/GenBank/DDBJ databases">
        <title>A high-quality apple genome assembly.</title>
        <authorList>
            <person name="Hu J."/>
        </authorList>
    </citation>
    <scope>NUCLEOTIDE SEQUENCE [LARGE SCALE GENOMIC DNA]</scope>
    <source>
        <strain evidence="3">cv. HFTH1</strain>
        <tissue evidence="2">Young leaf</tissue>
    </source>
</reference>